<proteinExistence type="predicted"/>
<reference evidence="6 7" key="1">
    <citation type="submission" date="2020-04" db="EMBL/GenBank/DDBJ databases">
        <title>Ramlibacter sp. G-1-2-2 isolated from soil.</title>
        <authorList>
            <person name="Dahal R.H."/>
        </authorList>
    </citation>
    <scope>NUCLEOTIDE SEQUENCE [LARGE SCALE GENOMIC DNA]</scope>
    <source>
        <strain evidence="6 7">G-1-2-2</strain>
    </source>
</reference>
<evidence type="ECO:0000256" key="2">
    <source>
        <dbReference type="ARBA" id="ARBA00023125"/>
    </source>
</evidence>
<protein>
    <submittedName>
        <fullName evidence="6">DNA-binding transcriptional regulator</fullName>
    </submittedName>
</protein>
<dbReference type="SMART" id="SM00346">
    <property type="entry name" value="HTH_ICLR"/>
    <property type="match status" value="1"/>
</dbReference>
<name>A0A848HD77_9BURK</name>
<dbReference type="PANTHER" id="PTHR30136:SF23">
    <property type="entry name" value="DNA-BINDING TRANSCRIPTIONAL ACTIVATOR MHPR"/>
    <property type="match status" value="1"/>
</dbReference>
<evidence type="ECO:0000259" key="5">
    <source>
        <dbReference type="PROSITE" id="PS51078"/>
    </source>
</evidence>
<dbReference type="AlphaFoldDB" id="A0A848HD77"/>
<evidence type="ECO:0000256" key="1">
    <source>
        <dbReference type="ARBA" id="ARBA00023015"/>
    </source>
</evidence>
<evidence type="ECO:0000256" key="3">
    <source>
        <dbReference type="ARBA" id="ARBA00023163"/>
    </source>
</evidence>
<dbReference type="GO" id="GO:0003677">
    <property type="term" value="F:DNA binding"/>
    <property type="evidence" value="ECO:0007669"/>
    <property type="project" value="UniProtKB-KW"/>
</dbReference>
<feature type="domain" description="HTH iclR-type" evidence="4">
    <location>
        <begin position="7"/>
        <end position="68"/>
    </location>
</feature>
<keyword evidence="2 6" id="KW-0238">DNA-binding</keyword>
<keyword evidence="1" id="KW-0805">Transcription regulation</keyword>
<dbReference type="EMBL" id="JABBFX010000005">
    <property type="protein sequence ID" value="NML48414.1"/>
    <property type="molecule type" value="Genomic_DNA"/>
</dbReference>
<dbReference type="InterPro" id="IPR014757">
    <property type="entry name" value="Tscrpt_reg_IclR_C"/>
</dbReference>
<dbReference type="RefSeq" id="WP_169422754.1">
    <property type="nucleotide sequence ID" value="NZ_JABBFX010000005.1"/>
</dbReference>
<dbReference type="PROSITE" id="PS51078">
    <property type="entry name" value="ICLR_ED"/>
    <property type="match status" value="1"/>
</dbReference>
<keyword evidence="3" id="KW-0804">Transcription</keyword>
<dbReference type="InterPro" id="IPR036390">
    <property type="entry name" value="WH_DNA-bd_sf"/>
</dbReference>
<dbReference type="SUPFAM" id="SSF55781">
    <property type="entry name" value="GAF domain-like"/>
    <property type="match status" value="1"/>
</dbReference>
<dbReference type="NCBIfam" id="NF007342">
    <property type="entry name" value="PRK09834.1-4"/>
    <property type="match status" value="1"/>
</dbReference>
<dbReference type="PROSITE" id="PS51077">
    <property type="entry name" value="HTH_ICLR"/>
    <property type="match status" value="1"/>
</dbReference>
<dbReference type="PANTHER" id="PTHR30136">
    <property type="entry name" value="HELIX-TURN-HELIX TRANSCRIPTIONAL REGULATOR, ICLR FAMILY"/>
    <property type="match status" value="1"/>
</dbReference>
<evidence type="ECO:0000259" key="4">
    <source>
        <dbReference type="PROSITE" id="PS51077"/>
    </source>
</evidence>
<dbReference type="Pfam" id="PF09339">
    <property type="entry name" value="HTH_IclR"/>
    <property type="match status" value="1"/>
</dbReference>
<dbReference type="Pfam" id="PF01614">
    <property type="entry name" value="IclR_C"/>
    <property type="match status" value="1"/>
</dbReference>
<dbReference type="Gene3D" id="1.10.10.10">
    <property type="entry name" value="Winged helix-like DNA-binding domain superfamily/Winged helix DNA-binding domain"/>
    <property type="match status" value="1"/>
</dbReference>
<dbReference type="SUPFAM" id="SSF46785">
    <property type="entry name" value="Winged helix' DNA-binding domain"/>
    <property type="match status" value="1"/>
</dbReference>
<dbReference type="GO" id="GO:0003700">
    <property type="term" value="F:DNA-binding transcription factor activity"/>
    <property type="evidence" value="ECO:0007669"/>
    <property type="project" value="TreeGrafter"/>
</dbReference>
<dbReference type="InterPro" id="IPR036388">
    <property type="entry name" value="WH-like_DNA-bd_sf"/>
</dbReference>
<dbReference type="GO" id="GO:0045892">
    <property type="term" value="P:negative regulation of DNA-templated transcription"/>
    <property type="evidence" value="ECO:0007669"/>
    <property type="project" value="TreeGrafter"/>
</dbReference>
<evidence type="ECO:0000313" key="6">
    <source>
        <dbReference type="EMBL" id="NML48414.1"/>
    </source>
</evidence>
<gene>
    <name evidence="6" type="ORF">HHL11_32005</name>
</gene>
<dbReference type="InterPro" id="IPR029016">
    <property type="entry name" value="GAF-like_dom_sf"/>
</dbReference>
<organism evidence="6 7">
    <name type="scientific">Ramlibacter agri</name>
    <dbReference type="NCBI Taxonomy" id="2728837"/>
    <lineage>
        <taxon>Bacteria</taxon>
        <taxon>Pseudomonadati</taxon>
        <taxon>Pseudomonadota</taxon>
        <taxon>Betaproteobacteria</taxon>
        <taxon>Burkholderiales</taxon>
        <taxon>Comamonadaceae</taxon>
        <taxon>Ramlibacter</taxon>
    </lineage>
</organism>
<sequence length="259" mass="27874">MTTSPPVRSVARAIQLLQALNRQPVSTVDVLHAHTRFPKSTIVRMLRTFESLGIVRHAPQHGAYFLTSGVRTLSSGYHSEPMVVEAAAPLMDALTVRVGWPTALAVLEGSVMVVRYSTIPLSPLALRHSTINMKLSLASRAMGRAFLAFCAPEQQDALLEMLAASAEPEDQPARAAASLRALLSEVRQAGYATRDPQAGPASNTLAVPVFDRHGVAASLGLTFFASTMKPEQAVEKFLPDLQEVAQQVSARLQDLQAQA</sequence>
<comment type="caution">
    <text evidence="6">The sequence shown here is derived from an EMBL/GenBank/DDBJ whole genome shotgun (WGS) entry which is preliminary data.</text>
</comment>
<feature type="domain" description="IclR-ED" evidence="5">
    <location>
        <begin position="69"/>
        <end position="254"/>
    </location>
</feature>
<dbReference type="Proteomes" id="UP000541185">
    <property type="component" value="Unassembled WGS sequence"/>
</dbReference>
<keyword evidence="7" id="KW-1185">Reference proteome</keyword>
<evidence type="ECO:0000313" key="7">
    <source>
        <dbReference type="Proteomes" id="UP000541185"/>
    </source>
</evidence>
<dbReference type="InterPro" id="IPR050707">
    <property type="entry name" value="HTH_MetabolicPath_Reg"/>
</dbReference>
<dbReference type="InterPro" id="IPR005471">
    <property type="entry name" value="Tscrpt_reg_IclR_N"/>
</dbReference>
<dbReference type="Gene3D" id="3.30.450.40">
    <property type="match status" value="1"/>
</dbReference>
<accession>A0A848HD77</accession>